<dbReference type="AlphaFoldDB" id="A0A4Q0MEB4"/>
<accession>A0A4Q0MEB4</accession>
<reference evidence="1 2" key="1">
    <citation type="submission" date="2018-12" db="EMBL/GenBank/DDBJ databases">
        <title>bacterium Hansschlegelia zhihuaiae S113.</title>
        <authorList>
            <person name="He J."/>
        </authorList>
    </citation>
    <scope>NUCLEOTIDE SEQUENCE [LARGE SCALE GENOMIC DNA]</scope>
    <source>
        <strain evidence="1 2">S 113</strain>
    </source>
</reference>
<proteinExistence type="predicted"/>
<organism evidence="1 2">
    <name type="scientific">Hansschlegelia zhihuaiae</name>
    <dbReference type="NCBI Taxonomy" id="405005"/>
    <lineage>
        <taxon>Bacteria</taxon>
        <taxon>Pseudomonadati</taxon>
        <taxon>Pseudomonadota</taxon>
        <taxon>Alphaproteobacteria</taxon>
        <taxon>Hyphomicrobiales</taxon>
        <taxon>Methylopilaceae</taxon>
        <taxon>Hansschlegelia</taxon>
    </lineage>
</organism>
<dbReference type="RefSeq" id="WP_128778389.1">
    <property type="nucleotide sequence ID" value="NZ_RYFI01000015.1"/>
</dbReference>
<sequence length="114" mass="12406">MRVEITIDDDGTEDSVVTAHIETPFGELSVMADVEISDRSIRLEGLHIGGVGANSFGHASLRDLVRSIMEQLDVDEIIVEGAVRTTGANPGRRPRSLRFTRAVRAASSSWNEQS</sequence>
<dbReference type="OrthoDB" id="8447789at2"/>
<evidence type="ECO:0000313" key="1">
    <source>
        <dbReference type="EMBL" id="RXF71493.1"/>
    </source>
</evidence>
<dbReference type="Proteomes" id="UP000289708">
    <property type="component" value="Unassembled WGS sequence"/>
</dbReference>
<keyword evidence="2" id="KW-1185">Reference proteome</keyword>
<evidence type="ECO:0000313" key="2">
    <source>
        <dbReference type="Proteomes" id="UP000289708"/>
    </source>
</evidence>
<comment type="caution">
    <text evidence="1">The sequence shown here is derived from an EMBL/GenBank/DDBJ whole genome shotgun (WGS) entry which is preliminary data.</text>
</comment>
<dbReference type="EMBL" id="RYFI01000015">
    <property type="protein sequence ID" value="RXF71493.1"/>
    <property type="molecule type" value="Genomic_DNA"/>
</dbReference>
<gene>
    <name evidence="1" type="ORF">EK403_15615</name>
</gene>
<name>A0A4Q0MEB4_9HYPH</name>
<protein>
    <submittedName>
        <fullName evidence="1">Uncharacterized protein</fullName>
    </submittedName>
</protein>